<dbReference type="PANTHER" id="PTHR33053">
    <property type="entry name" value="PROTEIN, PUTATIVE-RELATED"/>
    <property type="match status" value="1"/>
</dbReference>
<dbReference type="OrthoDB" id="10036512at2759"/>
<evidence type="ECO:0000313" key="3">
    <source>
        <dbReference type="Proteomes" id="UP001152320"/>
    </source>
</evidence>
<keyword evidence="3" id="KW-1185">Reference proteome</keyword>
<organism evidence="2 3">
    <name type="scientific">Holothuria leucospilota</name>
    <name type="common">Black long sea cucumber</name>
    <name type="synonym">Mertensiothuria leucospilota</name>
    <dbReference type="NCBI Taxonomy" id="206669"/>
    <lineage>
        <taxon>Eukaryota</taxon>
        <taxon>Metazoa</taxon>
        <taxon>Echinodermata</taxon>
        <taxon>Eleutherozoa</taxon>
        <taxon>Echinozoa</taxon>
        <taxon>Holothuroidea</taxon>
        <taxon>Aspidochirotacea</taxon>
        <taxon>Aspidochirotida</taxon>
        <taxon>Holothuriidae</taxon>
        <taxon>Holothuria</taxon>
    </lineage>
</organism>
<evidence type="ECO:0008006" key="4">
    <source>
        <dbReference type="Google" id="ProtNLM"/>
    </source>
</evidence>
<evidence type="ECO:0000313" key="2">
    <source>
        <dbReference type="EMBL" id="KAJ8018071.1"/>
    </source>
</evidence>
<feature type="compositionally biased region" description="Acidic residues" evidence="1">
    <location>
        <begin position="94"/>
        <end position="106"/>
    </location>
</feature>
<reference evidence="2" key="1">
    <citation type="submission" date="2021-10" db="EMBL/GenBank/DDBJ databases">
        <title>Tropical sea cucumber genome reveals ecological adaptation and Cuvierian tubules defense mechanism.</title>
        <authorList>
            <person name="Chen T."/>
        </authorList>
    </citation>
    <scope>NUCLEOTIDE SEQUENCE</scope>
    <source>
        <strain evidence="2">Nanhai2018</strain>
        <tissue evidence="2">Muscle</tissue>
    </source>
</reference>
<name>A0A9Q0YAQ4_HOLLE</name>
<sequence length="710" mass="80876">MDDDDLAQCSYRTKRRKIKALVEEHLTTIRQTAHEVPAGHEIVESELSDRNIIPPESLLSCYNAENISLDDGSESSENENYLPPSPRSKPNNDLFDDESDLSESDVSDILKESENESEQSDVDSVCSEPEELNLREKLAEWAFTYNVSHAALSALLKILLLAHLNLPSDPRTLLATPSQTDIKSIAGGLYYHFGVCRSLSSKLKKYFGDLPSSTSILHLHVNIDGLPLFRSSNLSLWPILGLIKEFPVCDPFVIGIYSGMTKPNSVCDFLNEFVIDVKKVCAEGIQYCHKHFQIVLDAFVCDAPARAFLKCIKNHCGYNACERCVQEGVHTQGRLTFPNLEAELRTDASFMERRDEGHHSGISPLHELGRMFGPVTKFALDYTHLICLGVVRRLLLLWMKGPLQCRQSSNCLKLVSERLVSFRAYLPLEFSRKPRSVFEVKQWKATEFRQFLLYTGPVALRGLLPNHMYRNFMTLSVSMSCLLSPTLCLEFTDYVKDLLKVFVQNFGLIYGNQFLVYNVHSVIHLVDDARNYGSLDNVSSFPFENYLGKLKRMVRRPQDPLAQIVRRIYEKEEWDAQKLDKSVDNMHRKPHFDGPLPPGYWGYQQFQQYYGKCFFISCSQGNNCFRVNDNIVLVKNILLSNDGETIIVCSKFAWKEPFYTHPLPSSRLETYAVGQLSEQLLVVDVSLLTQKFVLLPFKDSFVAVTQLHTP</sequence>
<gene>
    <name evidence="2" type="ORF">HOLleu_44145</name>
</gene>
<dbReference type="Proteomes" id="UP001152320">
    <property type="component" value="Unassembled WGS sequence"/>
</dbReference>
<dbReference type="AlphaFoldDB" id="A0A9Q0YAQ4"/>
<dbReference type="PANTHER" id="PTHR33053:SF24">
    <property type="entry name" value="TRANSPOSASE DOMAIN-CONTAINING PROTEIN"/>
    <property type="match status" value="1"/>
</dbReference>
<dbReference type="EMBL" id="JAIZAY010000662">
    <property type="protein sequence ID" value="KAJ8018071.1"/>
    <property type="molecule type" value="Genomic_DNA"/>
</dbReference>
<accession>A0A9Q0YAQ4</accession>
<comment type="caution">
    <text evidence="2">The sequence shown here is derived from an EMBL/GenBank/DDBJ whole genome shotgun (WGS) entry which is preliminary data.</text>
</comment>
<proteinExistence type="predicted"/>
<evidence type="ECO:0000256" key="1">
    <source>
        <dbReference type="SAM" id="MobiDB-lite"/>
    </source>
</evidence>
<protein>
    <recommendedName>
        <fullName evidence="4">Transposase domain-containing protein</fullName>
    </recommendedName>
</protein>
<feature type="region of interest" description="Disordered" evidence="1">
    <location>
        <begin position="69"/>
        <end position="128"/>
    </location>
</feature>